<keyword evidence="3" id="KW-1185">Reference proteome</keyword>
<dbReference type="Gene3D" id="3.40.50.1820">
    <property type="entry name" value="alpha/beta hydrolase"/>
    <property type="match status" value="1"/>
</dbReference>
<organism evidence="2 3">
    <name type="scientific">Elysia crispata</name>
    <name type="common">lettuce slug</name>
    <dbReference type="NCBI Taxonomy" id="231223"/>
    <lineage>
        <taxon>Eukaryota</taxon>
        <taxon>Metazoa</taxon>
        <taxon>Spiralia</taxon>
        <taxon>Lophotrochozoa</taxon>
        <taxon>Mollusca</taxon>
        <taxon>Gastropoda</taxon>
        <taxon>Heterobranchia</taxon>
        <taxon>Euthyneura</taxon>
        <taxon>Panpulmonata</taxon>
        <taxon>Sacoglossa</taxon>
        <taxon>Placobranchoidea</taxon>
        <taxon>Plakobranchidae</taxon>
        <taxon>Elysia</taxon>
    </lineage>
</organism>
<dbReference type="Pfam" id="PF12695">
    <property type="entry name" value="Abhydrolase_5"/>
    <property type="match status" value="1"/>
</dbReference>
<protein>
    <recommendedName>
        <fullName evidence="1">Alpha/beta hydrolase fold-5 domain-containing protein</fullName>
    </recommendedName>
</protein>
<dbReference type="EMBL" id="JAWDGP010005097">
    <property type="protein sequence ID" value="KAK3759628.1"/>
    <property type="molecule type" value="Genomic_DNA"/>
</dbReference>
<dbReference type="InterPro" id="IPR029059">
    <property type="entry name" value="AB_hydrolase_5"/>
</dbReference>
<name>A0AAE1D7W1_9GAST</name>
<sequence>MRGDLLLPRMRPGLSGSLSVLWTYINLLLLATAVNAIKIDVLQPIRSTGKEVGLVFIPDFHIKGEQYNETAHAIQASSNLTVWAALTEDYTMNVPDLDDVFEAIDMAIFKLKRAGMTSKDFVGVGHGRGGDFLQKAVKYTKLKAIVLMGSTLPLDTPLRTFPIPVLTLSAELDGLVQITRIAEEYKKLPDQRTWNFFRGLYRTPVIIIEGANHAQFASGDMPLHIEKGDLSPNITDEQAHLMIGKYVSAFVTAVLSTNDSQAENALGDLAEAFSRAAKRLQPFLDIKNLDNDGEESMWTVLAQDYFADEYGNKVAVYNQVLENPSFFSKHPTFTKVDSDNLIIGTVTLVHVGRERNFLQIYSAKEISKEIHMKLVSKDAIWKAVASKNDTSLRSAPNTCKSLNQLALSIALTLSGEKVQERYRVRGRPIIFEEDTILGANILWAPTPFQIWEEGDGLHVKAVSMVSFKEHYCKVMSLYHAMEWVNVDSLREYED</sequence>
<dbReference type="Proteomes" id="UP001283361">
    <property type="component" value="Unassembled WGS sequence"/>
</dbReference>
<gene>
    <name evidence="2" type="ORF">RRG08_008210</name>
</gene>
<reference evidence="2" key="1">
    <citation type="journal article" date="2023" name="G3 (Bethesda)">
        <title>A reference genome for the long-term kleptoplast-retaining sea slug Elysia crispata morphotype clarki.</title>
        <authorList>
            <person name="Eastman K.E."/>
            <person name="Pendleton A.L."/>
            <person name="Shaikh M.A."/>
            <person name="Suttiyut T."/>
            <person name="Ogas R."/>
            <person name="Tomko P."/>
            <person name="Gavelis G."/>
            <person name="Widhalm J.R."/>
            <person name="Wisecaver J.H."/>
        </authorList>
    </citation>
    <scope>NUCLEOTIDE SEQUENCE</scope>
    <source>
        <strain evidence="2">ECLA1</strain>
    </source>
</reference>
<comment type="caution">
    <text evidence="2">The sequence shown here is derived from an EMBL/GenBank/DDBJ whole genome shotgun (WGS) entry which is preliminary data.</text>
</comment>
<dbReference type="SUPFAM" id="SSF53474">
    <property type="entry name" value="alpha/beta-Hydrolases"/>
    <property type="match status" value="1"/>
</dbReference>
<proteinExistence type="predicted"/>
<evidence type="ECO:0000313" key="2">
    <source>
        <dbReference type="EMBL" id="KAK3759628.1"/>
    </source>
</evidence>
<accession>A0AAE1D7W1</accession>
<evidence type="ECO:0000313" key="3">
    <source>
        <dbReference type="Proteomes" id="UP001283361"/>
    </source>
</evidence>
<dbReference type="InterPro" id="IPR029058">
    <property type="entry name" value="AB_hydrolase_fold"/>
</dbReference>
<feature type="domain" description="Alpha/beta hydrolase fold-5" evidence="1">
    <location>
        <begin position="119"/>
        <end position="237"/>
    </location>
</feature>
<dbReference type="AlphaFoldDB" id="A0AAE1D7W1"/>
<dbReference type="GO" id="GO:0016787">
    <property type="term" value="F:hydrolase activity"/>
    <property type="evidence" value="ECO:0007669"/>
    <property type="project" value="InterPro"/>
</dbReference>
<evidence type="ECO:0000259" key="1">
    <source>
        <dbReference type="Pfam" id="PF12695"/>
    </source>
</evidence>